<dbReference type="InterPro" id="IPR000089">
    <property type="entry name" value="Biotin_lipoyl"/>
</dbReference>
<feature type="domain" description="Lipoyl-binding" evidence="2">
    <location>
        <begin position="93"/>
        <end position="170"/>
    </location>
</feature>
<dbReference type="SUPFAM" id="SSF51230">
    <property type="entry name" value="Single hybrid motif"/>
    <property type="match status" value="1"/>
</dbReference>
<dbReference type="EMBL" id="RAWK01000153">
    <property type="protein sequence ID" value="RKH61270.1"/>
    <property type="molecule type" value="Genomic_DNA"/>
</dbReference>
<dbReference type="OrthoDB" id="9812676at2"/>
<protein>
    <submittedName>
        <fullName evidence="3">Biotin/lipoyl-binding protein</fullName>
    </submittedName>
</protein>
<dbReference type="PANTHER" id="PTHR45266">
    <property type="entry name" value="OXALOACETATE DECARBOXYLASE ALPHA CHAIN"/>
    <property type="match status" value="1"/>
</dbReference>
<dbReference type="CDD" id="cd06850">
    <property type="entry name" value="biotinyl_domain"/>
    <property type="match status" value="1"/>
</dbReference>
<dbReference type="PROSITE" id="PS00188">
    <property type="entry name" value="BIOTIN"/>
    <property type="match status" value="1"/>
</dbReference>
<sequence>MRYFTKQQQGQKEAVPVDLESLGQDRYRLTVNGKTYQVDALSVEQGTLSLLVDGQSYNVEFEENGDEIGTLVRGQVNRTDVADERKLRMRAAAGSFSVEGRQLILAPMPGKVVKVLVKVGEEVKEGQGLVVVEAMKMENELKSPKAGKVTEVFAKEGTAVENNAKLVVVE</sequence>
<dbReference type="AlphaFoldDB" id="A0A3A8Q2V1"/>
<comment type="caution">
    <text evidence="3">The sequence shown here is derived from an EMBL/GenBank/DDBJ whole genome shotgun (WGS) entry which is preliminary data.</text>
</comment>
<keyword evidence="1" id="KW-0092">Biotin</keyword>
<dbReference type="Proteomes" id="UP000267003">
    <property type="component" value="Unassembled WGS sequence"/>
</dbReference>
<evidence type="ECO:0000256" key="1">
    <source>
        <dbReference type="ARBA" id="ARBA00023267"/>
    </source>
</evidence>
<dbReference type="Pfam" id="PF00364">
    <property type="entry name" value="Biotin_lipoyl"/>
    <property type="match status" value="1"/>
</dbReference>
<dbReference type="FunFam" id="2.40.50.100:FF:000003">
    <property type="entry name" value="Acetyl-CoA carboxylase biotin carboxyl carrier protein"/>
    <property type="match status" value="1"/>
</dbReference>
<evidence type="ECO:0000259" key="2">
    <source>
        <dbReference type="PROSITE" id="PS50968"/>
    </source>
</evidence>
<accession>A0A3A8Q2V1</accession>
<dbReference type="PROSITE" id="PS50968">
    <property type="entry name" value="BIOTINYL_LIPOYL"/>
    <property type="match status" value="1"/>
</dbReference>
<gene>
    <name evidence="3" type="ORF">D7W81_24270</name>
</gene>
<organism evidence="3 4">
    <name type="scientific">Corallococcus aberystwythensis</name>
    <dbReference type="NCBI Taxonomy" id="2316722"/>
    <lineage>
        <taxon>Bacteria</taxon>
        <taxon>Pseudomonadati</taxon>
        <taxon>Myxococcota</taxon>
        <taxon>Myxococcia</taxon>
        <taxon>Myxococcales</taxon>
        <taxon>Cystobacterineae</taxon>
        <taxon>Myxococcaceae</taxon>
        <taxon>Corallococcus</taxon>
    </lineage>
</organism>
<evidence type="ECO:0000313" key="4">
    <source>
        <dbReference type="Proteomes" id="UP000267003"/>
    </source>
</evidence>
<reference evidence="4" key="1">
    <citation type="submission" date="2018-09" db="EMBL/GenBank/DDBJ databases">
        <authorList>
            <person name="Livingstone P.G."/>
            <person name="Whitworth D.E."/>
        </authorList>
    </citation>
    <scope>NUCLEOTIDE SEQUENCE [LARGE SCALE GENOMIC DNA]</scope>
    <source>
        <strain evidence="4">AB050A</strain>
    </source>
</reference>
<dbReference type="RefSeq" id="WP_120557771.1">
    <property type="nucleotide sequence ID" value="NZ_RAWK01000153.1"/>
</dbReference>
<dbReference type="InterPro" id="IPR011053">
    <property type="entry name" value="Single_hybrid_motif"/>
</dbReference>
<name>A0A3A8Q2V1_9BACT</name>
<dbReference type="PANTHER" id="PTHR45266:SF3">
    <property type="entry name" value="OXALOACETATE DECARBOXYLASE ALPHA CHAIN"/>
    <property type="match status" value="1"/>
</dbReference>
<dbReference type="Gene3D" id="2.40.50.100">
    <property type="match status" value="1"/>
</dbReference>
<keyword evidence="4" id="KW-1185">Reference proteome</keyword>
<evidence type="ECO:0000313" key="3">
    <source>
        <dbReference type="EMBL" id="RKH61270.1"/>
    </source>
</evidence>
<dbReference type="InterPro" id="IPR001882">
    <property type="entry name" value="Biotin_BS"/>
</dbReference>
<proteinExistence type="predicted"/>
<dbReference type="InterPro" id="IPR050709">
    <property type="entry name" value="Biotin_Carboxyl_Carrier/Decarb"/>
</dbReference>